<feature type="transmembrane region" description="Helical" evidence="8">
    <location>
        <begin position="6"/>
        <end position="24"/>
    </location>
</feature>
<feature type="domain" description="Potassium channel" evidence="9">
    <location>
        <begin position="166"/>
        <end position="247"/>
    </location>
</feature>
<evidence type="ECO:0000256" key="7">
    <source>
        <dbReference type="ARBA" id="ARBA00023303"/>
    </source>
</evidence>
<name>A0A9E2KXC4_9BACT</name>
<dbReference type="AlphaFoldDB" id="A0A9E2KXC4"/>
<evidence type="ECO:0000256" key="3">
    <source>
        <dbReference type="ARBA" id="ARBA00022692"/>
    </source>
</evidence>
<dbReference type="InterPro" id="IPR028325">
    <property type="entry name" value="VG_K_chnl"/>
</dbReference>
<keyword evidence="2" id="KW-0813">Transport</keyword>
<keyword evidence="6 8" id="KW-0472">Membrane</keyword>
<feature type="transmembrane region" description="Helical" evidence="8">
    <location>
        <begin position="199"/>
        <end position="217"/>
    </location>
</feature>
<keyword evidence="4 8" id="KW-1133">Transmembrane helix</keyword>
<dbReference type="Pfam" id="PF07885">
    <property type="entry name" value="Ion_trans_2"/>
    <property type="match status" value="1"/>
</dbReference>
<dbReference type="EMBL" id="JAHLFM010000021">
    <property type="protein sequence ID" value="MBU3830802.1"/>
    <property type="molecule type" value="Genomic_DNA"/>
</dbReference>
<reference evidence="10" key="2">
    <citation type="submission" date="2021-04" db="EMBL/GenBank/DDBJ databases">
        <authorList>
            <person name="Gilroy R."/>
        </authorList>
    </citation>
    <scope>NUCLEOTIDE SEQUENCE</scope>
    <source>
        <strain evidence="10">A5-1222</strain>
    </source>
</reference>
<dbReference type="GO" id="GO:0005249">
    <property type="term" value="F:voltage-gated potassium channel activity"/>
    <property type="evidence" value="ECO:0007669"/>
    <property type="project" value="InterPro"/>
</dbReference>
<organism evidence="10 11">
    <name type="scientific">Candidatus Ureaplasma intestinipullorum</name>
    <dbReference type="NCBI Taxonomy" id="2838770"/>
    <lineage>
        <taxon>Bacteria</taxon>
        <taxon>Bacillati</taxon>
        <taxon>Mycoplasmatota</taxon>
        <taxon>Mycoplasmoidales</taxon>
        <taxon>Mycoplasmoidaceae</taxon>
        <taxon>Ureaplasma</taxon>
    </lineage>
</organism>
<accession>A0A9E2KXC4</accession>
<dbReference type="InterPro" id="IPR013099">
    <property type="entry name" value="K_chnl_dom"/>
</dbReference>
<dbReference type="GO" id="GO:0008076">
    <property type="term" value="C:voltage-gated potassium channel complex"/>
    <property type="evidence" value="ECO:0007669"/>
    <property type="project" value="InterPro"/>
</dbReference>
<keyword evidence="3 8" id="KW-0812">Transmembrane</keyword>
<dbReference type="Proteomes" id="UP000824247">
    <property type="component" value="Unassembled WGS sequence"/>
</dbReference>
<evidence type="ECO:0000256" key="8">
    <source>
        <dbReference type="SAM" id="Phobius"/>
    </source>
</evidence>
<evidence type="ECO:0000313" key="10">
    <source>
        <dbReference type="EMBL" id="MBU3830802.1"/>
    </source>
</evidence>
<feature type="transmembrane region" description="Helical" evidence="8">
    <location>
        <begin position="224"/>
        <end position="248"/>
    </location>
</feature>
<feature type="transmembrane region" description="Helical" evidence="8">
    <location>
        <begin position="45"/>
        <end position="65"/>
    </location>
</feature>
<dbReference type="PANTHER" id="PTHR11537">
    <property type="entry name" value="VOLTAGE-GATED POTASSIUM CHANNEL"/>
    <property type="match status" value="1"/>
</dbReference>
<dbReference type="PANTHER" id="PTHR11537:SF254">
    <property type="entry name" value="POTASSIUM VOLTAGE-GATED CHANNEL PROTEIN SHAB"/>
    <property type="match status" value="1"/>
</dbReference>
<dbReference type="Gene3D" id="1.10.287.70">
    <property type="match status" value="1"/>
</dbReference>
<evidence type="ECO:0000313" key="11">
    <source>
        <dbReference type="Proteomes" id="UP000824247"/>
    </source>
</evidence>
<keyword evidence="7 10" id="KW-0407">Ion channel</keyword>
<dbReference type="SUPFAM" id="SSF81324">
    <property type="entry name" value="Voltage-gated potassium channels"/>
    <property type="match status" value="1"/>
</dbReference>
<comment type="caution">
    <text evidence="10">The sequence shown here is derived from an EMBL/GenBank/DDBJ whole genome shotgun (WGS) entry which is preliminary data.</text>
</comment>
<evidence type="ECO:0000256" key="4">
    <source>
        <dbReference type="ARBA" id="ARBA00022989"/>
    </source>
</evidence>
<evidence type="ECO:0000256" key="2">
    <source>
        <dbReference type="ARBA" id="ARBA00022448"/>
    </source>
</evidence>
<gene>
    <name evidence="10" type="ORF">H9897_01450</name>
</gene>
<evidence type="ECO:0000259" key="9">
    <source>
        <dbReference type="Pfam" id="PF07885"/>
    </source>
</evidence>
<keyword evidence="5" id="KW-0406">Ion transport</keyword>
<evidence type="ECO:0000256" key="1">
    <source>
        <dbReference type="ARBA" id="ARBA00004141"/>
    </source>
</evidence>
<feature type="transmembrane region" description="Helical" evidence="8">
    <location>
        <begin position="142"/>
        <end position="164"/>
    </location>
</feature>
<proteinExistence type="predicted"/>
<reference evidence="10" key="1">
    <citation type="journal article" date="2021" name="PeerJ">
        <title>Extensive microbial diversity within the chicken gut microbiome revealed by metagenomics and culture.</title>
        <authorList>
            <person name="Gilroy R."/>
            <person name="Ravi A."/>
            <person name="Getino M."/>
            <person name="Pursley I."/>
            <person name="Horton D.L."/>
            <person name="Alikhan N.F."/>
            <person name="Baker D."/>
            <person name="Gharbi K."/>
            <person name="Hall N."/>
            <person name="Watson M."/>
            <person name="Adriaenssens E.M."/>
            <person name="Foster-Nyarko E."/>
            <person name="Jarju S."/>
            <person name="Secka A."/>
            <person name="Antonio M."/>
            <person name="Oren A."/>
            <person name="Chaudhuri R.R."/>
            <person name="La Ragione R."/>
            <person name="Hildebrand F."/>
            <person name="Pallen M.J."/>
        </authorList>
    </citation>
    <scope>NUCLEOTIDE SEQUENCE</scope>
    <source>
        <strain evidence="10">A5-1222</strain>
    </source>
</reference>
<comment type="subcellular location">
    <subcellularLocation>
        <location evidence="1">Membrane</location>
        <topology evidence="1">Multi-pass membrane protein</topology>
    </subcellularLocation>
</comment>
<evidence type="ECO:0000256" key="6">
    <source>
        <dbReference type="ARBA" id="ARBA00023136"/>
    </source>
</evidence>
<sequence length="432" mass="51142">MFVEYIGCILLIFNFLVGLLVSDYKFPFVYKRINSIFIYTFKISNLYKIISCIVLIVLFNVYGHFENTRWFINFNVLGANFQLGNDYNINQYESWNPGQLIFITIFIVNIISIIPNVVLGFKEKKYIQTKNNSLWLEFKKNWRTLFYATIFLILIVFIFSFILLKIETSYYSDWASQHPDQNITDAPNYSYSPKNYGEAIWYCLITITTVGYGQIIPQAHASRIVAVFLIIIGVSYYSFYSVFFINLYSKFINSKKTYKNDDIQNFKNELIKDLVKFKVIEEDIYHKLSTKQNIYSESSFQNDSLLKYLNKNIINKILLNQEFDYTLSDCFNGRPSIMVCWSKKDIDEFLKNNKTFKIDYNPFLLINRVSKISIYDFDSSTPILEISINKPKIITENNKKYIIYRVNNIQMYLSKNVIKINNFNIGNYKYIN</sequence>
<feature type="transmembrane region" description="Helical" evidence="8">
    <location>
        <begin position="100"/>
        <end position="121"/>
    </location>
</feature>
<dbReference type="GO" id="GO:0001508">
    <property type="term" value="P:action potential"/>
    <property type="evidence" value="ECO:0007669"/>
    <property type="project" value="TreeGrafter"/>
</dbReference>
<protein>
    <submittedName>
        <fullName evidence="10">Potassium channel family protein</fullName>
    </submittedName>
</protein>
<evidence type="ECO:0000256" key="5">
    <source>
        <dbReference type="ARBA" id="ARBA00023065"/>
    </source>
</evidence>